<dbReference type="Proteomes" id="UP000433876">
    <property type="component" value="Unassembled WGS sequence"/>
</dbReference>
<feature type="signal peptide" evidence="3">
    <location>
        <begin position="1"/>
        <end position="17"/>
    </location>
</feature>
<dbReference type="EMBL" id="NMPR01000095">
    <property type="protein sequence ID" value="KAA8630741.1"/>
    <property type="molecule type" value="Genomic_DNA"/>
</dbReference>
<feature type="coiled-coil region" evidence="1">
    <location>
        <begin position="329"/>
        <end position="356"/>
    </location>
</feature>
<gene>
    <name evidence="4" type="ORF">SMACR_04540</name>
</gene>
<dbReference type="OMA" id="STMFANK"/>
<comment type="caution">
    <text evidence="4">The sequence shown here is derived from an EMBL/GenBank/DDBJ whole genome shotgun (WGS) entry which is preliminary data.</text>
</comment>
<keyword evidence="1" id="KW-0175">Coiled coil</keyword>
<reference evidence="4 5" key="1">
    <citation type="submission" date="2017-07" db="EMBL/GenBank/DDBJ databases">
        <title>Genome sequence of the Sordaria macrospora wild type strain R19027.</title>
        <authorList>
            <person name="Nowrousian M."/>
            <person name="Teichert I."/>
            <person name="Kueck U."/>
        </authorList>
    </citation>
    <scope>NUCLEOTIDE SEQUENCE [LARGE SCALE GENOMIC DNA]</scope>
    <source>
        <strain evidence="4 5">R19027</strain>
        <tissue evidence="4">Mycelium</tissue>
    </source>
</reference>
<dbReference type="AlphaFoldDB" id="A0A8S8ZPX2"/>
<protein>
    <submittedName>
        <fullName evidence="4">Uncharacterized protein</fullName>
    </submittedName>
</protein>
<proteinExistence type="predicted"/>
<keyword evidence="3" id="KW-0732">Signal</keyword>
<feature type="region of interest" description="Disordered" evidence="2">
    <location>
        <begin position="18"/>
        <end position="59"/>
    </location>
</feature>
<evidence type="ECO:0000256" key="1">
    <source>
        <dbReference type="SAM" id="Coils"/>
    </source>
</evidence>
<evidence type="ECO:0000313" key="5">
    <source>
        <dbReference type="Proteomes" id="UP000433876"/>
    </source>
</evidence>
<accession>A0A8S8ZPX2</accession>
<evidence type="ECO:0000313" key="4">
    <source>
        <dbReference type="EMBL" id="KAA8630741.1"/>
    </source>
</evidence>
<dbReference type="VEuPathDB" id="FungiDB:SMAC_04540"/>
<sequence length="394" mass="40753">MKFSTTLVATFASLSVAAPAGSHHKRQTDDTTTSTSITDVLPGLTGEEPIEDTSSSTLSTSISDALAAASPNEIYGAPPSGTFPIEQNDFTGIQGVQSIPDDNDIVDAAISNLSGAAPPVPLTTGSPTVDDVFSALDFADEDEDDIPDLDVETLDDDDDEVLTEDDVTVTDAEAPAMIDAAIRYAQQFPIVPVPLSTGTPEIFVDPYLGNATVFGNSTVSTSDEGAASAATTVHGTDLVASLQVLNDALAAYQGLNEASSSATGTGTGTAITTSATDASVDVDADVDANTAALAGTDALTMAATTTSKSADALMKRKIQMLGDVVLTSIQAIQKRAEMAEQENKKMKKTMKKVLCERAAMAGMTFANKTTRKTVMDKMGKGVLERYVNMVAGGN</sequence>
<feature type="compositionally biased region" description="Low complexity" evidence="2">
    <location>
        <begin position="30"/>
        <end position="39"/>
    </location>
</feature>
<evidence type="ECO:0000256" key="3">
    <source>
        <dbReference type="SAM" id="SignalP"/>
    </source>
</evidence>
<feature type="chain" id="PRO_5035789102" evidence="3">
    <location>
        <begin position="18"/>
        <end position="394"/>
    </location>
</feature>
<organism evidence="4 5">
    <name type="scientific">Sordaria macrospora</name>
    <dbReference type="NCBI Taxonomy" id="5147"/>
    <lineage>
        <taxon>Eukaryota</taxon>
        <taxon>Fungi</taxon>
        <taxon>Dikarya</taxon>
        <taxon>Ascomycota</taxon>
        <taxon>Pezizomycotina</taxon>
        <taxon>Sordariomycetes</taxon>
        <taxon>Sordariomycetidae</taxon>
        <taxon>Sordariales</taxon>
        <taxon>Sordariaceae</taxon>
        <taxon>Sordaria</taxon>
    </lineage>
</organism>
<name>A0A8S8ZPX2_SORMA</name>
<evidence type="ECO:0000256" key="2">
    <source>
        <dbReference type="SAM" id="MobiDB-lite"/>
    </source>
</evidence>